<evidence type="ECO:0000259" key="9">
    <source>
        <dbReference type="PROSITE" id="PS50110"/>
    </source>
</evidence>
<dbReference type="InterPro" id="IPR013655">
    <property type="entry name" value="PAS_fold_3"/>
</dbReference>
<dbReference type="InterPro" id="IPR003661">
    <property type="entry name" value="HisK_dim/P_dom"/>
</dbReference>
<dbReference type="FunFam" id="3.30.565.10:FF:000006">
    <property type="entry name" value="Sensor histidine kinase WalK"/>
    <property type="match status" value="1"/>
</dbReference>
<keyword evidence="7" id="KW-0812">Transmembrane</keyword>
<dbReference type="InterPro" id="IPR003594">
    <property type="entry name" value="HATPase_dom"/>
</dbReference>
<dbReference type="CDD" id="cd17580">
    <property type="entry name" value="REC_2_DhkD-like"/>
    <property type="match status" value="1"/>
</dbReference>
<name>A0A3D4V6Q9_9BACT</name>
<evidence type="ECO:0000259" key="11">
    <source>
        <dbReference type="PROSITE" id="PS50113"/>
    </source>
</evidence>
<dbReference type="SUPFAM" id="SSF52172">
    <property type="entry name" value="CheY-like"/>
    <property type="match status" value="1"/>
</dbReference>
<feature type="domain" description="PAS" evidence="10">
    <location>
        <begin position="495"/>
        <end position="565"/>
    </location>
</feature>
<feature type="modified residue" description="4-aspartylphosphate" evidence="6">
    <location>
        <position position="927"/>
    </location>
</feature>
<dbReference type="InterPro" id="IPR036890">
    <property type="entry name" value="HATPase_C_sf"/>
</dbReference>
<sequence>MSLLPRGSQKSLINPFDRLTTRSLTWGAIVAAAVLAINVPLTVRNTRETEQNAGWLEHSHQVVNELSNLLLLVNDAETRARAFVVTRDSLDFVQIADVRTALEQRVRVLDTLVVDNTLQRGRLESIEAFANVRLDALSRLQETAARQGFAAAQRVMVGREGNRLSDSLRTLVNAMVSNERELLHVREAVADRTYKQAARSGVFAGLAALVAFLGFVIVLRRELAARGQAADQLVAERERLDTTLRSIGDAVITTDTSGNIITMNALAEQLTGLPAMAAVGKPLEEVYRIPFDPSASHAEHPVRAVLAGRRARTELHSLTLRAHDGTARPIDQTAAAIVTPSGERLGGVLVFRDVSEQQAAQQRIRYGQQRLQLALRSARLVSFDIARDTRELTLSENGTDVFGLAPGHVLRTLDDALAIVHPEDLPAVIEALQSVDEPGESFLVACRIRREVPGDIGWVEVRGEVQLTREGKKLLTGLVLDVTARRAVEMSLRESEERFRSMADSAPVMIWMAASDGSITYVNQRWHDFTGIGSVDLATLVPFARVHPDDREDQLRYFHEALEAHRTFRQELRMRRHDGSYRWVINTATPRFGDDGEFLGFIGSVLDIEDRKQLENELRSLASDLSDADRRKDEFLATLAHELRNPLAPLRNGVEILRLAAPSPEIIERTRGMMERQLGQLVRLVDDLLDVSRITSGKLELRHDLLTLQIKLTNAAEASGPTLTARSQRLHINAPDAPVVVEGDAARLSQIFANLLDNASKYSPPNTDIHVTITTRDDQAIVTVQDAGQGIPRHLLHKVFDLFAQVDRTLERTTGGLGIGLTLVKRLVEMHGGSITADSPGESQGSTFTVVLPLATTAAGGLDKRNTNPSQPSAGTLSIVICDDNVDASTTLETILRVAGHTVTTVHDGLEAVELAASAHPHVMVLDLGMPGLSGFETAERIRALPNGKATVLIALTGWGNEEYRQRARASGFDHHLVKPADPRLLGELLTRISRQRKAAGGSAS</sequence>
<organism evidence="12 13">
    <name type="scientific">Gemmatimonas aurantiaca</name>
    <dbReference type="NCBI Taxonomy" id="173480"/>
    <lineage>
        <taxon>Bacteria</taxon>
        <taxon>Pseudomonadati</taxon>
        <taxon>Gemmatimonadota</taxon>
        <taxon>Gemmatimonadia</taxon>
        <taxon>Gemmatimonadales</taxon>
        <taxon>Gemmatimonadaceae</taxon>
        <taxon>Gemmatimonas</taxon>
    </lineage>
</organism>
<evidence type="ECO:0000259" key="8">
    <source>
        <dbReference type="PROSITE" id="PS50109"/>
    </source>
</evidence>
<dbReference type="InterPro" id="IPR036097">
    <property type="entry name" value="HisK_dim/P_sf"/>
</dbReference>
<dbReference type="Proteomes" id="UP000264071">
    <property type="component" value="Unassembled WGS sequence"/>
</dbReference>
<dbReference type="CDD" id="cd19410">
    <property type="entry name" value="HK9-like_sensor"/>
    <property type="match status" value="1"/>
</dbReference>
<dbReference type="PANTHER" id="PTHR43547:SF2">
    <property type="entry name" value="HYBRID SIGNAL TRANSDUCTION HISTIDINE KINASE C"/>
    <property type="match status" value="1"/>
</dbReference>
<dbReference type="PANTHER" id="PTHR43547">
    <property type="entry name" value="TWO-COMPONENT HISTIDINE KINASE"/>
    <property type="match status" value="1"/>
</dbReference>
<dbReference type="PROSITE" id="PS50110">
    <property type="entry name" value="RESPONSE_REGULATORY"/>
    <property type="match status" value="1"/>
</dbReference>
<dbReference type="InterPro" id="IPR001610">
    <property type="entry name" value="PAC"/>
</dbReference>
<dbReference type="Gene3D" id="3.30.565.10">
    <property type="entry name" value="Histidine kinase-like ATPase, C-terminal domain"/>
    <property type="match status" value="1"/>
</dbReference>
<feature type="transmembrane region" description="Helical" evidence="7">
    <location>
        <begin position="24"/>
        <end position="43"/>
    </location>
</feature>
<evidence type="ECO:0000256" key="3">
    <source>
        <dbReference type="ARBA" id="ARBA00022553"/>
    </source>
</evidence>
<dbReference type="InterPro" id="IPR000014">
    <property type="entry name" value="PAS"/>
</dbReference>
<gene>
    <name evidence="12" type="ORF">DGD08_06340</name>
</gene>
<comment type="catalytic activity">
    <reaction evidence="1">
        <text>ATP + protein L-histidine = ADP + protein N-phospho-L-histidine.</text>
        <dbReference type="EC" id="2.7.13.3"/>
    </reaction>
</comment>
<evidence type="ECO:0000259" key="10">
    <source>
        <dbReference type="PROSITE" id="PS50112"/>
    </source>
</evidence>
<dbReference type="SMART" id="SM00091">
    <property type="entry name" value="PAS"/>
    <property type="match status" value="3"/>
</dbReference>
<reference evidence="12 13" key="1">
    <citation type="journal article" date="2018" name="Nat. Biotechnol.">
        <title>A standardized bacterial taxonomy based on genome phylogeny substantially revises the tree of life.</title>
        <authorList>
            <person name="Parks D.H."/>
            <person name="Chuvochina M."/>
            <person name="Waite D.W."/>
            <person name="Rinke C."/>
            <person name="Skarshewski A."/>
            <person name="Chaumeil P.A."/>
            <person name="Hugenholtz P."/>
        </authorList>
    </citation>
    <scope>NUCLEOTIDE SEQUENCE [LARGE SCALE GENOMIC DNA]</scope>
    <source>
        <strain evidence="12">UBA8844</strain>
    </source>
</reference>
<dbReference type="InterPro" id="IPR013767">
    <property type="entry name" value="PAS_fold"/>
</dbReference>
<dbReference type="Pfam" id="PF00512">
    <property type="entry name" value="HisKA"/>
    <property type="match status" value="1"/>
</dbReference>
<evidence type="ECO:0000256" key="1">
    <source>
        <dbReference type="ARBA" id="ARBA00000085"/>
    </source>
</evidence>
<dbReference type="SMART" id="SM00388">
    <property type="entry name" value="HisKA"/>
    <property type="match status" value="1"/>
</dbReference>
<dbReference type="OMA" id="SECDIAD"/>
<feature type="domain" description="Histidine kinase" evidence="8">
    <location>
        <begin position="638"/>
        <end position="856"/>
    </location>
</feature>
<keyword evidence="7" id="KW-0472">Membrane</keyword>
<dbReference type="InterPro" id="IPR011006">
    <property type="entry name" value="CheY-like_superfamily"/>
</dbReference>
<accession>A0A3D4V6Q9</accession>
<dbReference type="AlphaFoldDB" id="A0A3D4V6Q9"/>
<dbReference type="SUPFAM" id="SSF55785">
    <property type="entry name" value="PYP-like sensor domain (PAS domain)"/>
    <property type="match status" value="3"/>
</dbReference>
<dbReference type="PROSITE" id="PS50113">
    <property type="entry name" value="PAC"/>
    <property type="match status" value="2"/>
</dbReference>
<keyword evidence="5" id="KW-0418">Kinase</keyword>
<dbReference type="PROSITE" id="PS50112">
    <property type="entry name" value="PAS"/>
    <property type="match status" value="2"/>
</dbReference>
<dbReference type="Pfam" id="PF02518">
    <property type="entry name" value="HATPase_c"/>
    <property type="match status" value="1"/>
</dbReference>
<dbReference type="Gene3D" id="1.10.287.130">
    <property type="match status" value="1"/>
</dbReference>
<dbReference type="SMART" id="SM00086">
    <property type="entry name" value="PAC"/>
    <property type="match status" value="2"/>
</dbReference>
<feature type="transmembrane region" description="Helical" evidence="7">
    <location>
        <begin position="201"/>
        <end position="219"/>
    </location>
</feature>
<dbReference type="InterPro" id="IPR035965">
    <property type="entry name" value="PAS-like_dom_sf"/>
</dbReference>
<dbReference type="InterPro" id="IPR004358">
    <property type="entry name" value="Sig_transdc_His_kin-like_C"/>
</dbReference>
<keyword evidence="4" id="KW-0808">Transferase</keyword>
<dbReference type="CDD" id="cd00082">
    <property type="entry name" value="HisKA"/>
    <property type="match status" value="1"/>
</dbReference>
<dbReference type="CDD" id="cd00075">
    <property type="entry name" value="HATPase"/>
    <property type="match status" value="1"/>
</dbReference>
<feature type="domain" description="PAS" evidence="10">
    <location>
        <begin position="236"/>
        <end position="281"/>
    </location>
</feature>
<dbReference type="SMART" id="SM00448">
    <property type="entry name" value="REC"/>
    <property type="match status" value="1"/>
</dbReference>
<dbReference type="SUPFAM" id="SSF55874">
    <property type="entry name" value="ATPase domain of HSP90 chaperone/DNA topoisomerase II/histidine kinase"/>
    <property type="match status" value="1"/>
</dbReference>
<dbReference type="InterPro" id="IPR007891">
    <property type="entry name" value="CHASE3"/>
</dbReference>
<dbReference type="GO" id="GO:0006355">
    <property type="term" value="P:regulation of DNA-templated transcription"/>
    <property type="evidence" value="ECO:0007669"/>
    <property type="project" value="InterPro"/>
</dbReference>
<dbReference type="PRINTS" id="PR00344">
    <property type="entry name" value="BCTRLSENSOR"/>
</dbReference>
<evidence type="ECO:0000313" key="13">
    <source>
        <dbReference type="Proteomes" id="UP000264071"/>
    </source>
</evidence>
<evidence type="ECO:0000256" key="4">
    <source>
        <dbReference type="ARBA" id="ARBA00022679"/>
    </source>
</evidence>
<dbReference type="SUPFAM" id="SSF47384">
    <property type="entry name" value="Homodimeric domain of signal transducing histidine kinase"/>
    <property type="match status" value="1"/>
</dbReference>
<protein>
    <recommendedName>
        <fullName evidence="2">histidine kinase</fullName>
        <ecNumber evidence="2">2.7.13.3</ecNumber>
    </recommendedName>
</protein>
<dbReference type="Gene3D" id="3.30.450.20">
    <property type="entry name" value="PAS domain"/>
    <property type="match status" value="3"/>
</dbReference>
<evidence type="ECO:0000256" key="7">
    <source>
        <dbReference type="SAM" id="Phobius"/>
    </source>
</evidence>
<evidence type="ECO:0000313" key="12">
    <source>
        <dbReference type="EMBL" id="HCT56816.1"/>
    </source>
</evidence>
<evidence type="ECO:0000256" key="2">
    <source>
        <dbReference type="ARBA" id="ARBA00012438"/>
    </source>
</evidence>
<dbReference type="EMBL" id="DPIY01000006">
    <property type="protein sequence ID" value="HCT56816.1"/>
    <property type="molecule type" value="Genomic_DNA"/>
</dbReference>
<feature type="domain" description="Response regulatory" evidence="9">
    <location>
        <begin position="878"/>
        <end position="994"/>
    </location>
</feature>
<keyword evidence="7" id="KW-1133">Transmembrane helix</keyword>
<dbReference type="EC" id="2.7.13.3" evidence="2"/>
<dbReference type="PROSITE" id="PS50109">
    <property type="entry name" value="HIS_KIN"/>
    <property type="match status" value="1"/>
</dbReference>
<dbReference type="SMART" id="SM00387">
    <property type="entry name" value="HATPase_c"/>
    <property type="match status" value="1"/>
</dbReference>
<keyword evidence="3 6" id="KW-0597">Phosphoprotein</keyword>
<evidence type="ECO:0000256" key="6">
    <source>
        <dbReference type="PROSITE-ProRule" id="PRU00169"/>
    </source>
</evidence>
<dbReference type="Pfam" id="PF08447">
    <property type="entry name" value="PAS_3"/>
    <property type="match status" value="2"/>
</dbReference>
<evidence type="ECO:0000256" key="5">
    <source>
        <dbReference type="ARBA" id="ARBA00022777"/>
    </source>
</evidence>
<dbReference type="NCBIfam" id="TIGR00229">
    <property type="entry name" value="sensory_box"/>
    <property type="match status" value="2"/>
</dbReference>
<dbReference type="InterPro" id="IPR000700">
    <property type="entry name" value="PAS-assoc_C"/>
</dbReference>
<feature type="domain" description="PAC" evidence="11">
    <location>
        <begin position="311"/>
        <end position="366"/>
    </location>
</feature>
<dbReference type="GO" id="GO:0000155">
    <property type="term" value="F:phosphorelay sensor kinase activity"/>
    <property type="evidence" value="ECO:0007669"/>
    <property type="project" value="InterPro"/>
</dbReference>
<dbReference type="InterPro" id="IPR001789">
    <property type="entry name" value="Sig_transdc_resp-reg_receiver"/>
</dbReference>
<dbReference type="Pfam" id="PF00072">
    <property type="entry name" value="Response_reg"/>
    <property type="match status" value="1"/>
</dbReference>
<comment type="caution">
    <text evidence="12">The sequence shown here is derived from an EMBL/GenBank/DDBJ whole genome shotgun (WGS) entry which is preliminary data.</text>
</comment>
<dbReference type="CDD" id="cd00130">
    <property type="entry name" value="PAS"/>
    <property type="match status" value="3"/>
</dbReference>
<dbReference type="FunFam" id="3.30.450.20:FF:000099">
    <property type="entry name" value="Sensory box sensor histidine kinase"/>
    <property type="match status" value="1"/>
</dbReference>
<dbReference type="Pfam" id="PF05227">
    <property type="entry name" value="CHASE3"/>
    <property type="match status" value="1"/>
</dbReference>
<dbReference type="Gene3D" id="3.40.50.2300">
    <property type="match status" value="1"/>
</dbReference>
<dbReference type="InterPro" id="IPR005467">
    <property type="entry name" value="His_kinase_dom"/>
</dbReference>
<dbReference type="Pfam" id="PF00989">
    <property type="entry name" value="PAS"/>
    <property type="match status" value="1"/>
</dbReference>
<proteinExistence type="predicted"/>
<feature type="domain" description="PAC" evidence="11">
    <location>
        <begin position="568"/>
        <end position="620"/>
    </location>
</feature>